<feature type="compositionally biased region" description="Polar residues" evidence="1">
    <location>
        <begin position="22"/>
        <end position="40"/>
    </location>
</feature>
<dbReference type="PhylomeDB" id="S7ZD39"/>
<dbReference type="Proteomes" id="UP000019376">
    <property type="component" value="Unassembled WGS sequence"/>
</dbReference>
<proteinExistence type="predicted"/>
<dbReference type="EMBL" id="KB644411">
    <property type="protein sequence ID" value="EPS28560.1"/>
    <property type="molecule type" value="Genomic_DNA"/>
</dbReference>
<organism evidence="2 3">
    <name type="scientific">Penicillium oxalicum (strain 114-2 / CGMCC 5302)</name>
    <name type="common">Penicillium decumbens</name>
    <dbReference type="NCBI Taxonomy" id="933388"/>
    <lineage>
        <taxon>Eukaryota</taxon>
        <taxon>Fungi</taxon>
        <taxon>Dikarya</taxon>
        <taxon>Ascomycota</taxon>
        <taxon>Pezizomycotina</taxon>
        <taxon>Eurotiomycetes</taxon>
        <taxon>Eurotiomycetidae</taxon>
        <taxon>Eurotiales</taxon>
        <taxon>Aspergillaceae</taxon>
        <taxon>Penicillium</taxon>
    </lineage>
</organism>
<evidence type="ECO:0000256" key="1">
    <source>
        <dbReference type="SAM" id="MobiDB-lite"/>
    </source>
</evidence>
<feature type="compositionally biased region" description="Polar residues" evidence="1">
    <location>
        <begin position="55"/>
        <end position="66"/>
    </location>
</feature>
<dbReference type="OrthoDB" id="4167490at2759"/>
<dbReference type="eggNOG" id="ENOG502T0X6">
    <property type="taxonomic scope" value="Eukaryota"/>
</dbReference>
<reference evidence="2 3" key="1">
    <citation type="journal article" date="2013" name="PLoS ONE">
        <title>Genomic and secretomic analyses reveal unique features of the lignocellulolytic enzyme system of Penicillium decumbens.</title>
        <authorList>
            <person name="Liu G."/>
            <person name="Zhang L."/>
            <person name="Wei X."/>
            <person name="Zou G."/>
            <person name="Qin Y."/>
            <person name="Ma L."/>
            <person name="Li J."/>
            <person name="Zheng H."/>
            <person name="Wang S."/>
            <person name="Wang C."/>
            <person name="Xun L."/>
            <person name="Zhao G.-P."/>
            <person name="Zhou Z."/>
            <person name="Qu Y."/>
        </authorList>
    </citation>
    <scope>NUCLEOTIDE SEQUENCE [LARGE SCALE GENOMIC DNA]</scope>
    <source>
        <strain evidence="3">114-2 / CGMCC 5302</strain>
    </source>
</reference>
<gene>
    <name evidence="2" type="ORF">PDE_03506</name>
</gene>
<dbReference type="STRING" id="933388.S7ZD39"/>
<evidence type="ECO:0000313" key="3">
    <source>
        <dbReference type="Proteomes" id="UP000019376"/>
    </source>
</evidence>
<name>S7ZD39_PENO1</name>
<protein>
    <submittedName>
        <fullName evidence="2">Uncharacterized protein</fullName>
    </submittedName>
</protein>
<sequence length="529" mass="60003">MTRQHDATRHRVLASGRASCINTTISTPTNKPRVTKSTRPMTKAHRPLGRPFKSPAQSATPSQPASQEIRAAQAGASATPEFPTPPPPRSLSMLEALPVEVIESIFLYSLNLNFPLASPVLAAAISRDHIYNILTILAFWNDEPIFPGSRAIDRILAPLRYVPLSAEEREQLQQAVFRCRWLTMERMRAQIPTIMILSIHRYWINLGIKMDAQNTQRLERFLKRQDDSVTTFEGQGPPLDVGPPLAAPVEVLSLFRIPGPHKYRLVVRPMVMVEVRSMTLHMVLTRPGLSIFKFPDHLLRGRATGFTADDVMFLEMLRLCSNNSLCGPPSVLTSTRSTLNRTALHQGVRKAIESQNYNALVSLLKLDEFTFRFYAPNKHYHQLYTIPSDHFIAVTRVGRDKPQLNIAFFEALLRASAESIPADAPEILQWTLENVRLAEHSPSDEHEINGRLGRWLADFLLILPDLQQNPRGALETQLFIYGGLNDTPQASQFRREVLDPRRQPFQNWMPQSQFCTSAWWVKKDEQSKD</sequence>
<evidence type="ECO:0000313" key="2">
    <source>
        <dbReference type="EMBL" id="EPS28560.1"/>
    </source>
</evidence>
<dbReference type="AlphaFoldDB" id="S7ZD39"/>
<keyword evidence="3" id="KW-1185">Reference proteome</keyword>
<feature type="region of interest" description="Disordered" evidence="1">
    <location>
        <begin position="22"/>
        <end position="89"/>
    </location>
</feature>
<accession>S7ZD39</accession>
<dbReference type="HOGENOM" id="CLU_047843_0_0_1"/>